<reference evidence="1" key="1">
    <citation type="submission" date="2022-07" db="EMBL/GenBank/DDBJ databases">
        <title>Genome Sequence of Leucocoprinus birnbaumii.</title>
        <authorList>
            <person name="Buettner E."/>
        </authorList>
    </citation>
    <scope>NUCLEOTIDE SEQUENCE</scope>
    <source>
        <strain evidence="1">VT141</strain>
    </source>
</reference>
<comment type="caution">
    <text evidence="1">The sequence shown here is derived from an EMBL/GenBank/DDBJ whole genome shotgun (WGS) entry which is preliminary data.</text>
</comment>
<evidence type="ECO:0000313" key="2">
    <source>
        <dbReference type="Proteomes" id="UP001213000"/>
    </source>
</evidence>
<evidence type="ECO:0000313" key="1">
    <source>
        <dbReference type="EMBL" id="KAJ3553392.1"/>
    </source>
</evidence>
<organism evidence="1 2">
    <name type="scientific">Leucocoprinus birnbaumii</name>
    <dbReference type="NCBI Taxonomy" id="56174"/>
    <lineage>
        <taxon>Eukaryota</taxon>
        <taxon>Fungi</taxon>
        <taxon>Dikarya</taxon>
        <taxon>Basidiomycota</taxon>
        <taxon>Agaricomycotina</taxon>
        <taxon>Agaricomycetes</taxon>
        <taxon>Agaricomycetidae</taxon>
        <taxon>Agaricales</taxon>
        <taxon>Agaricineae</taxon>
        <taxon>Agaricaceae</taxon>
        <taxon>Leucocoprinus</taxon>
    </lineage>
</organism>
<dbReference type="EMBL" id="JANIEX010001920">
    <property type="protein sequence ID" value="KAJ3553392.1"/>
    <property type="molecule type" value="Genomic_DNA"/>
</dbReference>
<sequence length="493" mass="55796">MESFRITPPELVTESFDNPDTELAYLDSLVDDTQSRINELRQFLVRLHRRRNQIKSRIYTLPPEVLSRTFLFVCFPGGTGRGIGREEDGWERFGLVDRSSITLSSVSSQWRQVALGTSELWASLTLVIVKRDDISSYASLLRLYLARSQIRDISLDIMFSGSYFDLPSNLIVPITRTLFSSKTLDRILTLRVQNPPEQWMPLISKLTRVETLCLTYPMSTSRVASADLPKSLQYLSLETTYPNFELGLLRQCPNLIECHARNQIPWQGFTNASVDVPLVFDHLSSFTWSLHAGINDGSASRNLFLPALKHLHLVAPESASGRPVIDFIHKHSRMLISLNIEQFIEWTSREYADLFQCDMPCLCSIAVNAPFADLVSCMEALMQKSGARGDFPDSENVVVPMLSSLRLSEANPEDEDYAGGVDKLAAVLLEMLRTRRAGEVSTFEVDVPDLDADFQEDLWPLEVQKDLKDYISEHRVRLTQDSSIPYFLDGSGK</sequence>
<evidence type="ECO:0008006" key="3">
    <source>
        <dbReference type="Google" id="ProtNLM"/>
    </source>
</evidence>
<dbReference type="Proteomes" id="UP001213000">
    <property type="component" value="Unassembled WGS sequence"/>
</dbReference>
<accession>A0AAD5YPU4</accession>
<name>A0AAD5YPU4_9AGAR</name>
<gene>
    <name evidence="1" type="ORF">NP233_g12656</name>
</gene>
<dbReference type="AlphaFoldDB" id="A0AAD5YPU4"/>
<protein>
    <recommendedName>
        <fullName evidence="3">F-box domain-containing protein</fullName>
    </recommendedName>
</protein>
<proteinExistence type="predicted"/>
<keyword evidence="2" id="KW-1185">Reference proteome</keyword>